<keyword evidence="3" id="KW-0328">Glycosyltransferase</keyword>
<sequence>MAATNPPLISVLIAARNEESNMKACLEGVLRQTFPSDRYEVWIGDDNSSDGTAAVVKQFQASCKNLHLLPVEKNLNGLLGKANVLAQLARVARGEILLITDADVQVPPAWIDCYARHFRRRVDMISGVVALNGQSVFAKLQNADWLTYMAECNEKSNKGQPVTAVGCNMAIRSSTYKAVGGYEKIPFSVTEDYELFRAVTSAGYAFGSLMDREALAFTNPVKTFGDLLKQRRRWLTGSFSANWRFVLGFNLNCLFLPFLLALAFLVNPLIPATLFLYAWVNHIVFLRKVYHKLELKKNAGLYLYKPYSMICNVIFMFVRMMPTPVEWKGRKYGQ</sequence>
<dbReference type="AlphaFoldDB" id="A0A6J4H357"/>
<accession>A0A6J4H357</accession>
<protein>
    <recommendedName>
        <fullName evidence="7">Glycosyltransferase 2-like domain-containing protein</fullName>
    </recommendedName>
</protein>
<proteinExistence type="predicted"/>
<evidence type="ECO:0000259" key="7">
    <source>
        <dbReference type="Pfam" id="PF00535"/>
    </source>
</evidence>
<evidence type="ECO:0000313" key="8">
    <source>
        <dbReference type="EMBL" id="CAA9212070.1"/>
    </source>
</evidence>
<keyword evidence="6" id="KW-1133">Transmembrane helix</keyword>
<dbReference type="InterPro" id="IPR001173">
    <property type="entry name" value="Glyco_trans_2-like"/>
</dbReference>
<keyword evidence="4" id="KW-0808">Transferase</keyword>
<dbReference type="InterPro" id="IPR029044">
    <property type="entry name" value="Nucleotide-diphossugar_trans"/>
</dbReference>
<evidence type="ECO:0000256" key="2">
    <source>
        <dbReference type="ARBA" id="ARBA00022475"/>
    </source>
</evidence>
<feature type="transmembrane region" description="Helical" evidence="6">
    <location>
        <begin position="254"/>
        <end position="280"/>
    </location>
</feature>
<evidence type="ECO:0000256" key="3">
    <source>
        <dbReference type="ARBA" id="ARBA00022676"/>
    </source>
</evidence>
<evidence type="ECO:0000256" key="5">
    <source>
        <dbReference type="ARBA" id="ARBA00023136"/>
    </source>
</evidence>
<name>A0A6J4H357_9SPHI</name>
<keyword evidence="6" id="KW-0812">Transmembrane</keyword>
<gene>
    <name evidence="8" type="ORF">AVDCRST_MAG56-336</name>
</gene>
<dbReference type="PANTHER" id="PTHR43646">
    <property type="entry name" value="GLYCOSYLTRANSFERASE"/>
    <property type="match status" value="1"/>
</dbReference>
<keyword evidence="5 6" id="KW-0472">Membrane</keyword>
<feature type="domain" description="Glycosyltransferase 2-like" evidence="7">
    <location>
        <begin position="10"/>
        <end position="174"/>
    </location>
</feature>
<feature type="transmembrane region" description="Helical" evidence="6">
    <location>
        <begin position="301"/>
        <end position="321"/>
    </location>
</feature>
<evidence type="ECO:0000256" key="1">
    <source>
        <dbReference type="ARBA" id="ARBA00004236"/>
    </source>
</evidence>
<reference evidence="8" key="1">
    <citation type="submission" date="2020-02" db="EMBL/GenBank/DDBJ databases">
        <authorList>
            <person name="Meier V. D."/>
        </authorList>
    </citation>
    <scope>NUCLEOTIDE SEQUENCE</scope>
    <source>
        <strain evidence="8">AVDCRST_MAG56</strain>
    </source>
</reference>
<comment type="subcellular location">
    <subcellularLocation>
        <location evidence="1">Cell membrane</location>
    </subcellularLocation>
</comment>
<organism evidence="8">
    <name type="scientific">uncultured Cytophagales bacterium</name>
    <dbReference type="NCBI Taxonomy" id="158755"/>
    <lineage>
        <taxon>Bacteria</taxon>
        <taxon>Pseudomonadati</taxon>
        <taxon>Bacteroidota</taxon>
        <taxon>Sphingobacteriia</taxon>
        <taxon>Sphingobacteriales</taxon>
        <taxon>environmental samples</taxon>
    </lineage>
</organism>
<dbReference type="EMBL" id="CADCTQ010000002">
    <property type="protein sequence ID" value="CAA9212070.1"/>
    <property type="molecule type" value="Genomic_DNA"/>
</dbReference>
<dbReference type="PANTHER" id="PTHR43646:SF2">
    <property type="entry name" value="GLYCOSYLTRANSFERASE 2-LIKE DOMAIN-CONTAINING PROTEIN"/>
    <property type="match status" value="1"/>
</dbReference>
<dbReference type="Pfam" id="PF00535">
    <property type="entry name" value="Glycos_transf_2"/>
    <property type="match status" value="1"/>
</dbReference>
<dbReference type="GO" id="GO:0005886">
    <property type="term" value="C:plasma membrane"/>
    <property type="evidence" value="ECO:0007669"/>
    <property type="project" value="UniProtKB-SubCell"/>
</dbReference>
<evidence type="ECO:0000256" key="6">
    <source>
        <dbReference type="SAM" id="Phobius"/>
    </source>
</evidence>
<dbReference type="GO" id="GO:0016757">
    <property type="term" value="F:glycosyltransferase activity"/>
    <property type="evidence" value="ECO:0007669"/>
    <property type="project" value="UniProtKB-KW"/>
</dbReference>
<dbReference type="Gene3D" id="3.90.550.10">
    <property type="entry name" value="Spore Coat Polysaccharide Biosynthesis Protein SpsA, Chain A"/>
    <property type="match status" value="1"/>
</dbReference>
<keyword evidence="2" id="KW-1003">Cell membrane</keyword>
<evidence type="ECO:0000256" key="4">
    <source>
        <dbReference type="ARBA" id="ARBA00022679"/>
    </source>
</evidence>
<dbReference type="SUPFAM" id="SSF53448">
    <property type="entry name" value="Nucleotide-diphospho-sugar transferases"/>
    <property type="match status" value="1"/>
</dbReference>